<sequence length="337" mass="37097">MRADIVTEVLQTFHLSGAIFFDVDASAPWVSEAPHARQLAPYVMPGAQHVIEYHVVTEGTCWAALTESGTDPVLLGPGSVVVFPHGDPHVLSSAPGMRAKPNLEAFRRPNGDERPPFHIEQYGGGRDRVGLICGFLGWEALPFNPLIGALPRCLHVADAYTEEDGWLRTLIAATIKESRQRRVGGGGVLSRLSELIFIEAVRRYIEGLPSESAGWFAALSVPSMRRAIHRLHGDPARHWTLAELAREVGVSRTVLIERFNTYLGMAPMTYLAKWRMQVAGGMLTTGSVPIAQVAAEVGFDSEASFSRAFKRSTGMPPAKWRQQRVAREVWHNEAAWS</sequence>
<accession>A0ABV4TYQ8</accession>
<dbReference type="Pfam" id="PF12833">
    <property type="entry name" value="HTH_18"/>
    <property type="match status" value="1"/>
</dbReference>
<evidence type="ECO:0000313" key="5">
    <source>
        <dbReference type="EMBL" id="MFA9462445.1"/>
    </source>
</evidence>
<protein>
    <submittedName>
        <fullName evidence="5">AraC family transcriptional regulator</fullName>
    </submittedName>
</protein>
<dbReference type="InterPro" id="IPR050204">
    <property type="entry name" value="AraC_XylS_family_regulators"/>
</dbReference>
<dbReference type="PRINTS" id="PR00032">
    <property type="entry name" value="HTHARAC"/>
</dbReference>
<reference evidence="5 6" key="1">
    <citation type="submission" date="2024-08" db="EMBL/GenBank/DDBJ databases">
        <title>Whole-genome sequencing of halo(alkali)philic microorganisms from hypersaline lakes.</title>
        <authorList>
            <person name="Sorokin D.Y."/>
            <person name="Merkel A.Y."/>
            <person name="Messina E."/>
            <person name="Yakimov M."/>
        </authorList>
    </citation>
    <scope>NUCLEOTIDE SEQUENCE [LARGE SCALE GENOMIC DNA]</scope>
    <source>
        <strain evidence="5 6">Cl-TMA</strain>
    </source>
</reference>
<evidence type="ECO:0000256" key="2">
    <source>
        <dbReference type="ARBA" id="ARBA00023125"/>
    </source>
</evidence>
<keyword evidence="2" id="KW-0238">DNA-binding</keyword>
<keyword evidence="6" id="KW-1185">Reference proteome</keyword>
<evidence type="ECO:0000256" key="1">
    <source>
        <dbReference type="ARBA" id="ARBA00023015"/>
    </source>
</evidence>
<dbReference type="PANTHER" id="PTHR46796">
    <property type="entry name" value="HTH-TYPE TRANSCRIPTIONAL ACTIVATOR RHAS-RELATED"/>
    <property type="match status" value="1"/>
</dbReference>
<dbReference type="PANTHER" id="PTHR46796:SF7">
    <property type="entry name" value="ARAC FAMILY TRANSCRIPTIONAL REGULATOR"/>
    <property type="match status" value="1"/>
</dbReference>
<evidence type="ECO:0000259" key="4">
    <source>
        <dbReference type="PROSITE" id="PS01124"/>
    </source>
</evidence>
<keyword evidence="3" id="KW-0804">Transcription</keyword>
<evidence type="ECO:0000256" key="3">
    <source>
        <dbReference type="ARBA" id="ARBA00023163"/>
    </source>
</evidence>
<dbReference type="Pfam" id="PF12852">
    <property type="entry name" value="Cupin_6"/>
    <property type="match status" value="1"/>
</dbReference>
<dbReference type="EMBL" id="JBGUAW010000014">
    <property type="protein sequence ID" value="MFA9462445.1"/>
    <property type="molecule type" value="Genomic_DNA"/>
</dbReference>
<evidence type="ECO:0000313" key="6">
    <source>
        <dbReference type="Proteomes" id="UP001575181"/>
    </source>
</evidence>
<dbReference type="Gene3D" id="1.10.10.60">
    <property type="entry name" value="Homeodomain-like"/>
    <property type="match status" value="2"/>
</dbReference>
<proteinExistence type="predicted"/>
<dbReference type="RefSeq" id="WP_373657234.1">
    <property type="nucleotide sequence ID" value="NZ_JBGUAW010000014.1"/>
</dbReference>
<gene>
    <name evidence="5" type="ORF">ACERLL_16675</name>
</gene>
<dbReference type="InterPro" id="IPR020449">
    <property type="entry name" value="Tscrpt_reg_AraC-type_HTH"/>
</dbReference>
<dbReference type="PROSITE" id="PS01124">
    <property type="entry name" value="HTH_ARAC_FAMILY_2"/>
    <property type="match status" value="1"/>
</dbReference>
<dbReference type="InterPro" id="IPR009057">
    <property type="entry name" value="Homeodomain-like_sf"/>
</dbReference>
<dbReference type="SUPFAM" id="SSF46689">
    <property type="entry name" value="Homeodomain-like"/>
    <property type="match status" value="2"/>
</dbReference>
<organism evidence="5 6">
    <name type="scientific">Thiohalorhabdus methylotrophus</name>
    <dbReference type="NCBI Taxonomy" id="3242694"/>
    <lineage>
        <taxon>Bacteria</taxon>
        <taxon>Pseudomonadati</taxon>
        <taxon>Pseudomonadota</taxon>
        <taxon>Gammaproteobacteria</taxon>
        <taxon>Thiohalorhabdales</taxon>
        <taxon>Thiohalorhabdaceae</taxon>
        <taxon>Thiohalorhabdus</taxon>
    </lineage>
</organism>
<keyword evidence="1" id="KW-0805">Transcription regulation</keyword>
<name>A0ABV4TYQ8_9GAMM</name>
<feature type="domain" description="HTH araC/xylS-type" evidence="4">
    <location>
        <begin position="225"/>
        <end position="323"/>
    </location>
</feature>
<dbReference type="SMART" id="SM00342">
    <property type="entry name" value="HTH_ARAC"/>
    <property type="match status" value="1"/>
</dbReference>
<comment type="caution">
    <text evidence="5">The sequence shown here is derived from an EMBL/GenBank/DDBJ whole genome shotgun (WGS) entry which is preliminary data.</text>
</comment>
<dbReference type="InterPro" id="IPR018060">
    <property type="entry name" value="HTH_AraC"/>
</dbReference>
<dbReference type="Proteomes" id="UP001575181">
    <property type="component" value="Unassembled WGS sequence"/>
</dbReference>
<dbReference type="InterPro" id="IPR032783">
    <property type="entry name" value="AraC_lig"/>
</dbReference>